<evidence type="ECO:0000313" key="4">
    <source>
        <dbReference type="EMBL" id="MDT0419703.1"/>
    </source>
</evidence>
<dbReference type="SUPFAM" id="SSF56059">
    <property type="entry name" value="Glutathione synthetase ATP-binding domain-like"/>
    <property type="match status" value="1"/>
</dbReference>
<dbReference type="Gene3D" id="3.30.470.20">
    <property type="entry name" value="ATP-grasp fold, B domain"/>
    <property type="match status" value="1"/>
</dbReference>
<dbReference type="EMBL" id="JAVRER010000104">
    <property type="protein sequence ID" value="MDT0419703.1"/>
    <property type="molecule type" value="Genomic_DNA"/>
</dbReference>
<accession>A0ABD5EEA5</accession>
<dbReference type="InterPro" id="IPR011761">
    <property type="entry name" value="ATP-grasp"/>
</dbReference>
<evidence type="ECO:0000256" key="2">
    <source>
        <dbReference type="SAM" id="MobiDB-lite"/>
    </source>
</evidence>
<protein>
    <submittedName>
        <fullName evidence="4">ATP-grasp domain-containing protein</fullName>
    </submittedName>
</protein>
<evidence type="ECO:0000259" key="3">
    <source>
        <dbReference type="PROSITE" id="PS50975"/>
    </source>
</evidence>
<feature type="domain" description="ATP-grasp" evidence="3">
    <location>
        <begin position="134"/>
        <end position="328"/>
    </location>
</feature>
<dbReference type="Proteomes" id="UP001183607">
    <property type="component" value="Unassembled WGS sequence"/>
</dbReference>
<sequence length="472" mass="49411">MSGQGCALDATVPAVLVRVDRNPFHHGTLGAARSLGRAGVPVHAVSEGPRGPLARSRYVVRTWRQPPQETGPDGIAAVLAEAVRELPGRAVLVPLDDHSAVAVDHLPPALADRFLLPAQPRGLAARVADKARLAEVCAAAGIAHPETAHPASPAEAAEAVRALGAPAIAKWSRPWLLPPGSGLRSTTLVRTPAEAAALQARTAEAGSPLLIQHLLPYAPGRDWFCHAYADRAGRLAAGGTGRKLRAWPPGAGLTAVGRWEHDPRIDECARRLVAMLGYRGVLDLDFRYDATGTTPYLLDFNPRPGAQFRLFTDHGGLDVVRALHLDLTGRPLPARTPAPGRRFTVGTYALLSAVRGERAGSAGGTGTGRAGREGAWWAADDPVPAAAMTAAWSAHVLARAARRLTSRPHPAPEVGAVPEGRPLPEERPAAEGRPAAGKRPAPEERPVPVPPPPVGNGADDQQKASSTACTTS</sequence>
<keyword evidence="1" id="KW-0547">Nucleotide-binding</keyword>
<dbReference type="AlphaFoldDB" id="A0ABD5EEA5"/>
<gene>
    <name evidence="4" type="ORF">RM574_29960</name>
</gene>
<reference evidence="5" key="1">
    <citation type="submission" date="2023-07" db="EMBL/GenBank/DDBJ databases">
        <title>30 novel species of actinomycetes from the DSMZ collection.</title>
        <authorList>
            <person name="Nouioui I."/>
        </authorList>
    </citation>
    <scope>NUCLEOTIDE SEQUENCE [LARGE SCALE GENOMIC DNA]</scope>
    <source>
        <strain evidence="5">DSM 41982</strain>
    </source>
</reference>
<comment type="caution">
    <text evidence="4">The sequence shown here is derived from an EMBL/GenBank/DDBJ whole genome shotgun (WGS) entry which is preliminary data.</text>
</comment>
<dbReference type="GO" id="GO:0005524">
    <property type="term" value="F:ATP binding"/>
    <property type="evidence" value="ECO:0007669"/>
    <property type="project" value="UniProtKB-UniRule"/>
</dbReference>
<dbReference type="RefSeq" id="WP_311677752.1">
    <property type="nucleotide sequence ID" value="NZ_JAVRER010000104.1"/>
</dbReference>
<proteinExistence type="predicted"/>
<feature type="region of interest" description="Disordered" evidence="2">
    <location>
        <begin position="405"/>
        <end position="472"/>
    </location>
</feature>
<evidence type="ECO:0000256" key="1">
    <source>
        <dbReference type="PROSITE-ProRule" id="PRU00409"/>
    </source>
</evidence>
<evidence type="ECO:0000313" key="5">
    <source>
        <dbReference type="Proteomes" id="UP001183607"/>
    </source>
</evidence>
<name>A0ABD5EEA5_9ACTN</name>
<dbReference type="PROSITE" id="PS50975">
    <property type="entry name" value="ATP_GRASP"/>
    <property type="match status" value="1"/>
</dbReference>
<organism evidence="4 5">
    <name type="scientific">Streptomyces evansiae</name>
    <dbReference type="NCBI Taxonomy" id="3075535"/>
    <lineage>
        <taxon>Bacteria</taxon>
        <taxon>Bacillati</taxon>
        <taxon>Actinomycetota</taxon>
        <taxon>Actinomycetes</taxon>
        <taxon>Kitasatosporales</taxon>
        <taxon>Streptomycetaceae</taxon>
        <taxon>Streptomyces</taxon>
    </lineage>
</organism>
<feature type="compositionally biased region" description="Polar residues" evidence="2">
    <location>
        <begin position="463"/>
        <end position="472"/>
    </location>
</feature>
<keyword evidence="1" id="KW-0067">ATP-binding</keyword>